<evidence type="ECO:0000256" key="4">
    <source>
        <dbReference type="ARBA" id="ARBA00023015"/>
    </source>
</evidence>
<keyword evidence="2 6" id="KW-0889">Transcription antitermination</keyword>
<dbReference type="PANTHER" id="PTHR11078:SF3">
    <property type="entry name" value="ANTITERMINATION NUSB DOMAIN-CONTAINING PROTEIN"/>
    <property type="match status" value="1"/>
</dbReference>
<evidence type="ECO:0000256" key="3">
    <source>
        <dbReference type="ARBA" id="ARBA00022884"/>
    </source>
</evidence>
<gene>
    <name evidence="6 8" type="primary">nusB</name>
    <name evidence="8" type="ORF">ENV30_07700</name>
</gene>
<evidence type="ECO:0000256" key="2">
    <source>
        <dbReference type="ARBA" id="ARBA00022814"/>
    </source>
</evidence>
<evidence type="ECO:0000259" key="7">
    <source>
        <dbReference type="Pfam" id="PF01029"/>
    </source>
</evidence>
<evidence type="ECO:0000313" key="8">
    <source>
        <dbReference type="EMBL" id="HGI31168.1"/>
    </source>
</evidence>
<feature type="domain" description="NusB/RsmB/TIM44" evidence="7">
    <location>
        <begin position="3"/>
        <end position="129"/>
    </location>
</feature>
<dbReference type="InterPro" id="IPR011605">
    <property type="entry name" value="NusB_fam"/>
</dbReference>
<comment type="similarity">
    <text evidence="1 6">Belongs to the NusB family.</text>
</comment>
<dbReference type="SUPFAM" id="SSF48013">
    <property type="entry name" value="NusB-like"/>
    <property type="match status" value="1"/>
</dbReference>
<keyword evidence="3 6" id="KW-0694">RNA-binding</keyword>
<accession>A0A7V4DE79</accession>
<dbReference type="Pfam" id="PF01029">
    <property type="entry name" value="NusB"/>
    <property type="match status" value="1"/>
</dbReference>
<protein>
    <recommendedName>
        <fullName evidence="6">Transcription antitermination protein NusB</fullName>
    </recommendedName>
    <alternativeName>
        <fullName evidence="6">Antitermination factor NusB</fullName>
    </alternativeName>
</protein>
<evidence type="ECO:0000256" key="6">
    <source>
        <dbReference type="HAMAP-Rule" id="MF_00073"/>
    </source>
</evidence>
<dbReference type="GO" id="GO:0006353">
    <property type="term" value="P:DNA-templated transcription termination"/>
    <property type="evidence" value="ECO:0007669"/>
    <property type="project" value="UniProtKB-UniRule"/>
</dbReference>
<keyword evidence="5 6" id="KW-0804">Transcription</keyword>
<dbReference type="NCBIfam" id="TIGR01951">
    <property type="entry name" value="nusB"/>
    <property type="match status" value="1"/>
</dbReference>
<dbReference type="PANTHER" id="PTHR11078">
    <property type="entry name" value="N UTILIZATION SUBSTANCE PROTEIN B-RELATED"/>
    <property type="match status" value="1"/>
</dbReference>
<name>A0A7V4DE79_9BACT</name>
<proteinExistence type="inferred from homology"/>
<evidence type="ECO:0000256" key="1">
    <source>
        <dbReference type="ARBA" id="ARBA00005952"/>
    </source>
</evidence>
<dbReference type="AlphaFoldDB" id="A0A7V4DE79"/>
<dbReference type="GO" id="GO:0005829">
    <property type="term" value="C:cytosol"/>
    <property type="evidence" value="ECO:0007669"/>
    <property type="project" value="TreeGrafter"/>
</dbReference>
<dbReference type="InterPro" id="IPR006027">
    <property type="entry name" value="NusB_RsmB_TIM44"/>
</dbReference>
<reference evidence="8" key="1">
    <citation type="journal article" date="2020" name="mSystems">
        <title>Genome- and Community-Level Interaction Insights into Carbon Utilization and Element Cycling Functions of Hydrothermarchaeota in Hydrothermal Sediment.</title>
        <authorList>
            <person name="Zhou Z."/>
            <person name="Liu Y."/>
            <person name="Xu W."/>
            <person name="Pan J."/>
            <person name="Luo Z.H."/>
            <person name="Li M."/>
        </authorList>
    </citation>
    <scope>NUCLEOTIDE SEQUENCE [LARGE SCALE GENOMIC DNA]</scope>
    <source>
        <strain evidence="8">SpSt-747</strain>
    </source>
</reference>
<organism evidence="8">
    <name type="scientific">Candidatus Caldatribacterium californiense</name>
    <dbReference type="NCBI Taxonomy" id="1454726"/>
    <lineage>
        <taxon>Bacteria</taxon>
        <taxon>Pseudomonadati</taxon>
        <taxon>Atribacterota</taxon>
        <taxon>Atribacteria</taxon>
        <taxon>Atribacterales</taxon>
        <taxon>Candidatus Caldatribacteriaceae</taxon>
        <taxon>Candidatus Caldatribacterium</taxon>
    </lineage>
</organism>
<comment type="caution">
    <text evidence="8">The sequence shown here is derived from an EMBL/GenBank/DDBJ whole genome shotgun (WGS) entry which is preliminary data.</text>
</comment>
<dbReference type="GO" id="GO:0031564">
    <property type="term" value="P:transcription antitermination"/>
    <property type="evidence" value="ECO:0007669"/>
    <property type="project" value="UniProtKB-KW"/>
</dbReference>
<dbReference type="InterPro" id="IPR035926">
    <property type="entry name" value="NusB-like_sf"/>
</dbReference>
<dbReference type="GO" id="GO:0003723">
    <property type="term" value="F:RNA binding"/>
    <property type="evidence" value="ECO:0007669"/>
    <property type="project" value="UniProtKB-UniRule"/>
</dbReference>
<dbReference type="CDD" id="cd00619">
    <property type="entry name" value="Terminator_NusB"/>
    <property type="match status" value="1"/>
</dbReference>
<dbReference type="Gene3D" id="1.10.940.10">
    <property type="entry name" value="NusB-like"/>
    <property type="match status" value="1"/>
</dbReference>
<dbReference type="EMBL" id="DTFV01000115">
    <property type="protein sequence ID" value="HGI31168.1"/>
    <property type="molecule type" value="Genomic_DNA"/>
</dbReference>
<comment type="function">
    <text evidence="6">Involved in transcription antitermination. Required for transcription of ribosomal RNA (rRNA) genes. Binds specifically to the boxA antiterminator sequence of the ribosomal RNA (rrn) operons.</text>
</comment>
<evidence type="ECO:0000256" key="5">
    <source>
        <dbReference type="ARBA" id="ARBA00023163"/>
    </source>
</evidence>
<sequence length="145" mass="16614">MRRKARELALQVLFQKDLRRKGVDDILPYTPLPASWDEDTRSFFLTLVRGVEEKEREIDRLIAEIAEGWPLYRMATIDRNILRLATYEIVFLPEIPASVSINEAVELGKKYGTEESGRFINGVLGRLVRHLGKSKELEEVKGNGS</sequence>
<dbReference type="HAMAP" id="MF_00073">
    <property type="entry name" value="NusB"/>
    <property type="match status" value="1"/>
</dbReference>
<keyword evidence="4 6" id="KW-0805">Transcription regulation</keyword>